<dbReference type="RefSeq" id="WP_093315154.1">
    <property type="nucleotide sequence ID" value="NZ_FNPV01000010.1"/>
</dbReference>
<keyword evidence="13" id="KW-1185">Reference proteome</keyword>
<reference evidence="12 13" key="1">
    <citation type="submission" date="2016-10" db="EMBL/GenBank/DDBJ databases">
        <authorList>
            <person name="de Groot N.N."/>
        </authorList>
    </citation>
    <scope>NUCLEOTIDE SEQUENCE [LARGE SCALE GENOMIC DNA]</scope>
    <source>
        <strain evidence="12 13">APO</strain>
    </source>
</reference>
<feature type="domain" description="HAMP" evidence="11">
    <location>
        <begin position="303"/>
        <end position="361"/>
    </location>
</feature>
<dbReference type="PANTHER" id="PTHR32089">
    <property type="entry name" value="METHYL-ACCEPTING CHEMOTAXIS PROTEIN MCPB"/>
    <property type="match status" value="1"/>
</dbReference>
<dbReference type="SMART" id="SM00283">
    <property type="entry name" value="MA"/>
    <property type="match status" value="1"/>
</dbReference>
<feature type="domain" description="Methyl-accepting transducer" evidence="10">
    <location>
        <begin position="380"/>
        <end position="637"/>
    </location>
</feature>
<keyword evidence="7 9" id="KW-0807">Transducer</keyword>
<gene>
    <name evidence="12" type="ORF">SAMN05192546_11079</name>
</gene>
<dbReference type="Gene3D" id="1.10.287.950">
    <property type="entry name" value="Methyl-accepting chemotaxis protein"/>
    <property type="match status" value="1"/>
</dbReference>
<keyword evidence="5" id="KW-1133">Transmembrane helix</keyword>
<dbReference type="InterPro" id="IPR004089">
    <property type="entry name" value="MCPsignal_dom"/>
</dbReference>
<evidence type="ECO:0000256" key="7">
    <source>
        <dbReference type="ARBA" id="ARBA00023224"/>
    </source>
</evidence>
<organism evidence="12 13">
    <name type="scientific">Tindallia californiensis</name>
    <dbReference type="NCBI Taxonomy" id="159292"/>
    <lineage>
        <taxon>Bacteria</taxon>
        <taxon>Bacillati</taxon>
        <taxon>Bacillota</taxon>
        <taxon>Clostridia</taxon>
        <taxon>Peptostreptococcales</taxon>
        <taxon>Tindalliaceae</taxon>
        <taxon>Tindallia</taxon>
    </lineage>
</organism>
<dbReference type="GO" id="GO:0006935">
    <property type="term" value="P:chemotaxis"/>
    <property type="evidence" value="ECO:0007669"/>
    <property type="project" value="UniProtKB-KW"/>
</dbReference>
<dbReference type="InterPro" id="IPR029151">
    <property type="entry name" value="Sensor-like_sf"/>
</dbReference>
<name>A0A1H3QTN2_9FIRM</name>
<evidence type="ECO:0000259" key="11">
    <source>
        <dbReference type="PROSITE" id="PS50885"/>
    </source>
</evidence>
<protein>
    <submittedName>
        <fullName evidence="12">Methyl-accepting chemotaxis sensory transducer with Cache sensor</fullName>
    </submittedName>
</protein>
<dbReference type="PROSITE" id="PS50885">
    <property type="entry name" value="HAMP"/>
    <property type="match status" value="1"/>
</dbReference>
<dbReference type="CDD" id="cd12912">
    <property type="entry name" value="PDC2_MCP_like"/>
    <property type="match status" value="1"/>
</dbReference>
<evidence type="ECO:0000313" key="13">
    <source>
        <dbReference type="Proteomes" id="UP000199230"/>
    </source>
</evidence>
<dbReference type="Pfam" id="PF02743">
    <property type="entry name" value="dCache_1"/>
    <property type="match status" value="1"/>
</dbReference>
<dbReference type="OrthoDB" id="9814363at2"/>
<dbReference type="Pfam" id="PF00015">
    <property type="entry name" value="MCPsignal"/>
    <property type="match status" value="1"/>
</dbReference>
<dbReference type="Gene3D" id="3.30.450.20">
    <property type="entry name" value="PAS domain"/>
    <property type="match status" value="2"/>
</dbReference>
<evidence type="ECO:0000256" key="1">
    <source>
        <dbReference type="ARBA" id="ARBA00004651"/>
    </source>
</evidence>
<dbReference type="Pfam" id="PF00672">
    <property type="entry name" value="HAMP"/>
    <property type="match status" value="1"/>
</dbReference>
<keyword evidence="2" id="KW-1003">Cell membrane</keyword>
<sequence length="666" mass="73104">MKFKGKLTAVLLIAFAVMIAATSMIGYFNARNILEEGVYADGEAEAESLVQYIEAWLGQKVASVATLAGIVEDPFIMDRLLEETLESDYLKPTGFDEDMVHYYLGFVDGTFITGSGWVPPEDYDMTHRLWYMEAKQTGKPSVTEVYQDLNTDQYMVSATAPFYDSNQQFTGAAVSDIYLDTLTQTIAEVEIGESGYGFLVSQDGTVLTHPSEELINTNFNDHSFFDTIYQEAVEKERGVQHYREGGMNKILFHQKVASTGWVLGVVLDEDEVYQPLISLRNQYMLIGGLGMLLVILLSVGIAQKTVAPIKHISQAMDRLAQYDLTENQAHANDSFQNRTDEIGDMTRSLITLQENFAKLVKDIKGHSQQLATSAEELTATSQQSSTASQEVAKTIEEIAKGATDQAQNVETAVQNVTEMENSLTQNKEYVLSVKNITEEIQQQKDKGIDVMDKLSATMDRSGQLIGVMSEAVQSNQASADKIDNASSMIQAIADQTNLLALNAAIEAARAGEQGRGFAVVAEEIRKLAEESNTFTGEIKGIIEELKEKSQTAVQAMGEINEALSIERVSKDETETQFSNIADAVEKAGILVEKLTASSNTIETNKDHLVQIMENLSAISEENAAGTEEASASVEEQTASMEEISSATEVLSDMAAKMDTAMWVFKL</sequence>
<proteinExistence type="inferred from homology"/>
<evidence type="ECO:0000256" key="3">
    <source>
        <dbReference type="ARBA" id="ARBA00022500"/>
    </source>
</evidence>
<comment type="subcellular location">
    <subcellularLocation>
        <location evidence="1">Cell membrane</location>
        <topology evidence="1">Multi-pass membrane protein</topology>
    </subcellularLocation>
</comment>
<dbReference type="Gene3D" id="1.10.8.500">
    <property type="entry name" value="HAMP domain in histidine kinase"/>
    <property type="match status" value="1"/>
</dbReference>
<dbReference type="SUPFAM" id="SSF103190">
    <property type="entry name" value="Sensory domain-like"/>
    <property type="match status" value="1"/>
</dbReference>
<evidence type="ECO:0000256" key="5">
    <source>
        <dbReference type="ARBA" id="ARBA00022989"/>
    </source>
</evidence>
<dbReference type="PROSITE" id="PS50111">
    <property type="entry name" value="CHEMOTAXIS_TRANSDUC_2"/>
    <property type="match status" value="1"/>
</dbReference>
<keyword evidence="4" id="KW-0812">Transmembrane</keyword>
<comment type="similarity">
    <text evidence="8">Belongs to the methyl-accepting chemotaxis (MCP) protein family.</text>
</comment>
<dbReference type="GO" id="GO:0005886">
    <property type="term" value="C:plasma membrane"/>
    <property type="evidence" value="ECO:0007669"/>
    <property type="project" value="UniProtKB-SubCell"/>
</dbReference>
<keyword evidence="6" id="KW-0472">Membrane</keyword>
<evidence type="ECO:0000259" key="10">
    <source>
        <dbReference type="PROSITE" id="PS50111"/>
    </source>
</evidence>
<dbReference type="InterPro" id="IPR003660">
    <property type="entry name" value="HAMP_dom"/>
</dbReference>
<dbReference type="GO" id="GO:0007165">
    <property type="term" value="P:signal transduction"/>
    <property type="evidence" value="ECO:0007669"/>
    <property type="project" value="UniProtKB-KW"/>
</dbReference>
<dbReference type="AlphaFoldDB" id="A0A1H3QTN2"/>
<dbReference type="PANTHER" id="PTHR32089:SF112">
    <property type="entry name" value="LYSOZYME-LIKE PROTEIN-RELATED"/>
    <property type="match status" value="1"/>
</dbReference>
<keyword evidence="3" id="KW-0145">Chemotaxis</keyword>
<evidence type="ECO:0000256" key="8">
    <source>
        <dbReference type="ARBA" id="ARBA00029447"/>
    </source>
</evidence>
<evidence type="ECO:0000256" key="9">
    <source>
        <dbReference type="PROSITE-ProRule" id="PRU00284"/>
    </source>
</evidence>
<dbReference type="Proteomes" id="UP000199230">
    <property type="component" value="Unassembled WGS sequence"/>
</dbReference>
<evidence type="ECO:0000256" key="6">
    <source>
        <dbReference type="ARBA" id="ARBA00023136"/>
    </source>
</evidence>
<dbReference type="STRING" id="159292.SAMN05192546_11079"/>
<evidence type="ECO:0000256" key="4">
    <source>
        <dbReference type="ARBA" id="ARBA00022692"/>
    </source>
</evidence>
<evidence type="ECO:0000313" key="12">
    <source>
        <dbReference type="EMBL" id="SDZ16069.1"/>
    </source>
</evidence>
<dbReference type="CDD" id="cd18773">
    <property type="entry name" value="PDC1_HK_sensor"/>
    <property type="match status" value="1"/>
</dbReference>
<dbReference type="SUPFAM" id="SSF58104">
    <property type="entry name" value="Methyl-accepting chemotaxis protein (MCP) signaling domain"/>
    <property type="match status" value="1"/>
</dbReference>
<accession>A0A1H3QTN2</accession>
<dbReference type="EMBL" id="FNPV01000010">
    <property type="protein sequence ID" value="SDZ16069.1"/>
    <property type="molecule type" value="Genomic_DNA"/>
</dbReference>
<evidence type="ECO:0000256" key="2">
    <source>
        <dbReference type="ARBA" id="ARBA00022475"/>
    </source>
</evidence>
<dbReference type="InterPro" id="IPR033479">
    <property type="entry name" value="dCache_1"/>
</dbReference>